<dbReference type="EMBL" id="JAWDGP010008010">
    <property type="protein sequence ID" value="KAK3697442.1"/>
    <property type="molecule type" value="Genomic_DNA"/>
</dbReference>
<proteinExistence type="predicted"/>
<protein>
    <submittedName>
        <fullName evidence="1">Uncharacterized protein</fullName>
    </submittedName>
</protein>
<keyword evidence="2" id="KW-1185">Reference proteome</keyword>
<dbReference type="Proteomes" id="UP001283361">
    <property type="component" value="Unassembled WGS sequence"/>
</dbReference>
<comment type="caution">
    <text evidence="1">The sequence shown here is derived from an EMBL/GenBank/DDBJ whole genome shotgun (WGS) entry which is preliminary data.</text>
</comment>
<reference evidence="1" key="1">
    <citation type="journal article" date="2023" name="G3 (Bethesda)">
        <title>A reference genome for the long-term kleptoplast-retaining sea slug Elysia crispata morphotype clarki.</title>
        <authorList>
            <person name="Eastman K.E."/>
            <person name="Pendleton A.L."/>
            <person name="Shaikh M.A."/>
            <person name="Suttiyut T."/>
            <person name="Ogas R."/>
            <person name="Tomko P."/>
            <person name="Gavelis G."/>
            <person name="Widhalm J.R."/>
            <person name="Wisecaver J.H."/>
        </authorList>
    </citation>
    <scope>NUCLEOTIDE SEQUENCE</scope>
    <source>
        <strain evidence="1">ECLA1</strain>
    </source>
</reference>
<sequence length="81" mass="9128">MFWQVSARAGINGLMHPGQPMKIPCARIKVTHLEGGPSRMNAFWERGLAITVYACWTKMLSLEKARQSLWNYLHAVGRGIS</sequence>
<evidence type="ECO:0000313" key="2">
    <source>
        <dbReference type="Proteomes" id="UP001283361"/>
    </source>
</evidence>
<organism evidence="1 2">
    <name type="scientific">Elysia crispata</name>
    <name type="common">lettuce slug</name>
    <dbReference type="NCBI Taxonomy" id="231223"/>
    <lineage>
        <taxon>Eukaryota</taxon>
        <taxon>Metazoa</taxon>
        <taxon>Spiralia</taxon>
        <taxon>Lophotrochozoa</taxon>
        <taxon>Mollusca</taxon>
        <taxon>Gastropoda</taxon>
        <taxon>Heterobranchia</taxon>
        <taxon>Euthyneura</taxon>
        <taxon>Panpulmonata</taxon>
        <taxon>Sacoglossa</taxon>
        <taxon>Placobranchoidea</taxon>
        <taxon>Plakobranchidae</taxon>
        <taxon>Elysia</taxon>
    </lineage>
</organism>
<evidence type="ECO:0000313" key="1">
    <source>
        <dbReference type="EMBL" id="KAK3697442.1"/>
    </source>
</evidence>
<gene>
    <name evidence="1" type="ORF">RRG08_031206</name>
</gene>
<accession>A0AAE0XN06</accession>
<dbReference type="AlphaFoldDB" id="A0AAE0XN06"/>
<name>A0AAE0XN06_9GAST</name>